<evidence type="ECO:0000313" key="4">
    <source>
        <dbReference type="Proteomes" id="UP000494106"/>
    </source>
</evidence>
<dbReference type="InterPro" id="IPR001357">
    <property type="entry name" value="BRCT_dom"/>
</dbReference>
<dbReference type="PANTHER" id="PTHR47667:SF1">
    <property type="entry name" value="REGULATOR OF TY1 TRANSPOSITION PROTEIN 107"/>
    <property type="match status" value="1"/>
</dbReference>
<sequence>MNKENNRGAAGLRRSAIAERIRLREEWSALKEVDEAGTSQNILKKKPINSSCIPSTSNKKKPMMTTNNNQRYPFQTHQPMLVTSDALTGVVALVEVGSESRALPLRAALTALGATITLAWSPLVTHLIWTESGSRALRARARALACKVVSPLWVEACAAAARKLRENMFPVASRQSDLPSPRKLRVLLKKAESENIPLADLLSDSKEEEKEMPRLRLTISSGTDTSRDKTTDTSYDSTELESRVNTAPRRGMTTEPSTRPLAASSPNKQPTKSRRKLFTHKEAQELSSDENSDTTVRNKLHQSKLTQSEKRDLARAERMAKKLLSACHIQRTNNNKVVPKQHGLNPRIVLTGMSRVERRAVTKFIQQLGGVIQNGVNKKTTHVLLGSCTENMLCENHASNITGISSHCDLSKWSCWSAPPARSARTLSALCGAARGARVLAPRWAADSAARGRWAHHHLYEVQHLRKIAQKARVERSALGLLNSEYAYDVFNGIRVQISQDADNRDAAIQLLKLCGAVVQDGGQDGAQTVLQNGRHIDGEYDIVIGNNVGEVNSKWVFDSVAVARMRTTRRYVNMNSFTEFERENRGVVQHEFLPQGSTVNKGYYLQVMRNLREAIKTKTGFCTCDFNLFLKPRYATIGEKKTASKEELSKITKIDFFKCFEDWKKRWHKCIISEGDYFKGDKIFMNKLILFEQTSYITSQANKSMLKRQLN</sequence>
<feature type="region of interest" description="Disordered" evidence="1">
    <location>
        <begin position="202"/>
        <end position="311"/>
    </location>
</feature>
<evidence type="ECO:0000313" key="3">
    <source>
        <dbReference type="EMBL" id="CAB3233115.1"/>
    </source>
</evidence>
<evidence type="ECO:0000256" key="1">
    <source>
        <dbReference type="SAM" id="MobiDB-lite"/>
    </source>
</evidence>
<dbReference type="AlphaFoldDB" id="A0A8S0ZKA3"/>
<dbReference type="Proteomes" id="UP000494106">
    <property type="component" value="Unassembled WGS sequence"/>
</dbReference>
<protein>
    <recommendedName>
        <fullName evidence="2">BRCT domain-containing protein</fullName>
    </recommendedName>
</protein>
<dbReference type="Gene3D" id="3.40.50.10190">
    <property type="entry name" value="BRCT domain"/>
    <property type="match status" value="2"/>
</dbReference>
<proteinExistence type="predicted"/>
<organism evidence="3 4">
    <name type="scientific">Arctia plantaginis</name>
    <name type="common">Wood tiger moth</name>
    <name type="synonym">Phalaena plantaginis</name>
    <dbReference type="NCBI Taxonomy" id="874455"/>
    <lineage>
        <taxon>Eukaryota</taxon>
        <taxon>Metazoa</taxon>
        <taxon>Ecdysozoa</taxon>
        <taxon>Arthropoda</taxon>
        <taxon>Hexapoda</taxon>
        <taxon>Insecta</taxon>
        <taxon>Pterygota</taxon>
        <taxon>Neoptera</taxon>
        <taxon>Endopterygota</taxon>
        <taxon>Lepidoptera</taxon>
        <taxon>Glossata</taxon>
        <taxon>Ditrysia</taxon>
        <taxon>Noctuoidea</taxon>
        <taxon>Erebidae</taxon>
        <taxon>Arctiinae</taxon>
        <taxon>Arctia</taxon>
    </lineage>
</organism>
<name>A0A8S0ZKA3_ARCPL</name>
<dbReference type="CDD" id="cd17716">
    <property type="entry name" value="BRCT_microcephalin_rpt1"/>
    <property type="match status" value="1"/>
</dbReference>
<feature type="domain" description="BRCT" evidence="2">
    <location>
        <begin position="348"/>
        <end position="462"/>
    </location>
</feature>
<keyword evidence="4" id="KW-1185">Reference proteome</keyword>
<dbReference type="SMART" id="SM00292">
    <property type="entry name" value="BRCT"/>
    <property type="match status" value="3"/>
</dbReference>
<dbReference type="OrthoDB" id="2384350at2759"/>
<feature type="compositionally biased region" description="Basic and acidic residues" evidence="1">
    <location>
        <begin position="203"/>
        <end position="214"/>
    </location>
</feature>
<dbReference type="InterPro" id="IPR053036">
    <property type="entry name" value="CellCycle_DNARepair_Reg"/>
</dbReference>
<dbReference type="Pfam" id="PF00533">
    <property type="entry name" value="BRCT"/>
    <property type="match status" value="1"/>
</dbReference>
<feature type="domain" description="BRCT" evidence="2">
    <location>
        <begin position="82"/>
        <end position="171"/>
    </location>
</feature>
<evidence type="ECO:0000259" key="2">
    <source>
        <dbReference type="PROSITE" id="PS50172"/>
    </source>
</evidence>
<dbReference type="SUPFAM" id="SSF52113">
    <property type="entry name" value="BRCT domain"/>
    <property type="match status" value="3"/>
</dbReference>
<dbReference type="PROSITE" id="PS50172">
    <property type="entry name" value="BRCT"/>
    <property type="match status" value="2"/>
</dbReference>
<dbReference type="PANTHER" id="PTHR47667">
    <property type="entry name" value="REGULATOR OF TY1 TRANSPOSITION PROTEIN 107"/>
    <property type="match status" value="1"/>
</dbReference>
<gene>
    <name evidence="3" type="ORF">APLA_LOCUS5060</name>
</gene>
<accession>A0A8S0ZKA3</accession>
<dbReference type="InterPro" id="IPR036420">
    <property type="entry name" value="BRCT_dom_sf"/>
</dbReference>
<reference evidence="3 4" key="1">
    <citation type="submission" date="2020-04" db="EMBL/GenBank/DDBJ databases">
        <authorList>
            <person name="Wallbank WR R."/>
            <person name="Pardo Diaz C."/>
            <person name="Kozak K."/>
            <person name="Martin S."/>
            <person name="Jiggins C."/>
            <person name="Moest M."/>
            <person name="Warren A I."/>
            <person name="Byers J.R.P. K."/>
            <person name="Montejo-Kovacevich G."/>
            <person name="Yen C E."/>
        </authorList>
    </citation>
    <scope>NUCLEOTIDE SEQUENCE [LARGE SCALE GENOMIC DNA]</scope>
</reference>
<dbReference type="EMBL" id="CADEBC010000479">
    <property type="protein sequence ID" value="CAB3233115.1"/>
    <property type="molecule type" value="Genomic_DNA"/>
</dbReference>
<comment type="caution">
    <text evidence="3">The sequence shown here is derived from an EMBL/GenBank/DDBJ whole genome shotgun (WGS) entry which is preliminary data.</text>
</comment>